<dbReference type="SUPFAM" id="SSF81901">
    <property type="entry name" value="HCP-like"/>
    <property type="match status" value="1"/>
</dbReference>
<reference evidence="2" key="1">
    <citation type="journal article" date="2018" name="Front. Microbiol.">
        <title>Genome-Based Analysis Reveals the Taxonomy and Diversity of the Family Idiomarinaceae.</title>
        <authorList>
            <person name="Liu Y."/>
            <person name="Lai Q."/>
            <person name="Shao Z."/>
        </authorList>
    </citation>
    <scope>NUCLEOTIDE SEQUENCE [LARGE SCALE GENOMIC DNA]</scope>
    <source>
        <strain evidence="2">SN-14</strain>
    </source>
</reference>
<gene>
    <name evidence="1" type="ORF">CWE23_08375</name>
</gene>
<evidence type="ECO:0000313" key="1">
    <source>
        <dbReference type="EMBL" id="RUO43355.1"/>
    </source>
</evidence>
<name>A0AA94JDJ8_9GAMM</name>
<organism evidence="1 2">
    <name type="scientific">Idiomarina aquatica</name>
    <dbReference type="NCBI Taxonomy" id="1327752"/>
    <lineage>
        <taxon>Bacteria</taxon>
        <taxon>Pseudomonadati</taxon>
        <taxon>Pseudomonadota</taxon>
        <taxon>Gammaproteobacteria</taxon>
        <taxon>Alteromonadales</taxon>
        <taxon>Idiomarinaceae</taxon>
        <taxon>Idiomarina</taxon>
    </lineage>
</organism>
<dbReference type="EMBL" id="PIPS01000002">
    <property type="protein sequence ID" value="RUO43355.1"/>
    <property type="molecule type" value="Genomic_DNA"/>
</dbReference>
<protein>
    <recommendedName>
        <fullName evidence="3">Sel1 repeat-containing protein</fullName>
    </recommendedName>
</protein>
<evidence type="ECO:0000313" key="2">
    <source>
        <dbReference type="Proteomes" id="UP000286680"/>
    </source>
</evidence>
<dbReference type="Gene3D" id="1.25.40.10">
    <property type="entry name" value="Tetratricopeptide repeat domain"/>
    <property type="match status" value="1"/>
</dbReference>
<sequence length="157" mass="17867">MATDVNQWQSRLLEQVDKLIAVAQQQLLQAEQPGDAKIRGPEYWQRYAKHHYVKAAELIKHTPFEAAKHFRRAALFGHGKAMLYLGQMFLQGKHLPASSFHACCWLTLAEKAGQSQATELLQQLQPQLTAHEINLARRLAAERFEQLCDASFSQSSR</sequence>
<dbReference type="AlphaFoldDB" id="A0AA94JDJ8"/>
<keyword evidence="2" id="KW-1185">Reference proteome</keyword>
<dbReference type="Proteomes" id="UP000286680">
    <property type="component" value="Unassembled WGS sequence"/>
</dbReference>
<comment type="caution">
    <text evidence="1">The sequence shown here is derived from an EMBL/GenBank/DDBJ whole genome shotgun (WGS) entry which is preliminary data.</text>
</comment>
<evidence type="ECO:0008006" key="3">
    <source>
        <dbReference type="Google" id="ProtNLM"/>
    </source>
</evidence>
<proteinExistence type="predicted"/>
<accession>A0AA94JDJ8</accession>
<dbReference type="RefSeq" id="WP_105306590.1">
    <property type="nucleotide sequence ID" value="NZ_PIPS01000002.1"/>
</dbReference>
<dbReference type="InterPro" id="IPR011990">
    <property type="entry name" value="TPR-like_helical_dom_sf"/>
</dbReference>